<proteinExistence type="predicted"/>
<evidence type="ECO:0000313" key="1">
    <source>
        <dbReference type="EMBL" id="MBW0575691.1"/>
    </source>
</evidence>
<evidence type="ECO:0000313" key="2">
    <source>
        <dbReference type="Proteomes" id="UP000765509"/>
    </source>
</evidence>
<dbReference type="Proteomes" id="UP000765509">
    <property type="component" value="Unassembled WGS sequence"/>
</dbReference>
<comment type="caution">
    <text evidence="1">The sequence shown here is derived from an EMBL/GenBank/DDBJ whole genome shotgun (WGS) entry which is preliminary data.</text>
</comment>
<organism evidence="1 2">
    <name type="scientific">Austropuccinia psidii MF-1</name>
    <dbReference type="NCBI Taxonomy" id="1389203"/>
    <lineage>
        <taxon>Eukaryota</taxon>
        <taxon>Fungi</taxon>
        <taxon>Dikarya</taxon>
        <taxon>Basidiomycota</taxon>
        <taxon>Pucciniomycotina</taxon>
        <taxon>Pucciniomycetes</taxon>
        <taxon>Pucciniales</taxon>
        <taxon>Sphaerophragmiaceae</taxon>
        <taxon>Austropuccinia</taxon>
    </lineage>
</organism>
<sequence length="97" mass="10299">MSFSIKIKPSSKGSQSVKIVLPNIHYKFSIPSMGDPFLNLLTISSTIVKDSSHNQHSLPIFLASNAPITPSIICSNSPLPSFATALTISASPTNSDL</sequence>
<accession>A0A9Q3PW62</accession>
<gene>
    <name evidence="1" type="ORF">O181_115406</name>
</gene>
<name>A0A9Q3PW62_9BASI</name>
<protein>
    <submittedName>
        <fullName evidence="1">Uncharacterized protein</fullName>
    </submittedName>
</protein>
<dbReference type="EMBL" id="AVOT02096784">
    <property type="protein sequence ID" value="MBW0575691.1"/>
    <property type="molecule type" value="Genomic_DNA"/>
</dbReference>
<reference evidence="1" key="1">
    <citation type="submission" date="2021-03" db="EMBL/GenBank/DDBJ databases">
        <title>Draft genome sequence of rust myrtle Austropuccinia psidii MF-1, a brazilian biotype.</title>
        <authorList>
            <person name="Quecine M.C."/>
            <person name="Pachon D.M.R."/>
            <person name="Bonatelli M.L."/>
            <person name="Correr F.H."/>
            <person name="Franceschini L.M."/>
            <person name="Leite T.F."/>
            <person name="Margarido G.R.A."/>
            <person name="Almeida C.A."/>
            <person name="Ferrarezi J.A."/>
            <person name="Labate C.A."/>
        </authorList>
    </citation>
    <scope>NUCLEOTIDE SEQUENCE</scope>
    <source>
        <strain evidence="1">MF-1</strain>
    </source>
</reference>
<keyword evidence="2" id="KW-1185">Reference proteome</keyword>
<dbReference type="AlphaFoldDB" id="A0A9Q3PW62"/>